<name>A0A1R2ANJ7_9CILI</name>
<feature type="coiled-coil region" evidence="1">
    <location>
        <begin position="292"/>
        <end position="350"/>
    </location>
</feature>
<proteinExistence type="predicted"/>
<dbReference type="AlphaFoldDB" id="A0A1R2ANJ7"/>
<evidence type="ECO:0000313" key="3">
    <source>
        <dbReference type="Proteomes" id="UP000187209"/>
    </source>
</evidence>
<gene>
    <name evidence="2" type="ORF">SteCoe_37333</name>
</gene>
<organism evidence="2 3">
    <name type="scientific">Stentor coeruleus</name>
    <dbReference type="NCBI Taxonomy" id="5963"/>
    <lineage>
        <taxon>Eukaryota</taxon>
        <taxon>Sar</taxon>
        <taxon>Alveolata</taxon>
        <taxon>Ciliophora</taxon>
        <taxon>Postciliodesmatophora</taxon>
        <taxon>Heterotrichea</taxon>
        <taxon>Heterotrichida</taxon>
        <taxon>Stentoridae</taxon>
        <taxon>Stentor</taxon>
    </lineage>
</organism>
<evidence type="ECO:0000313" key="2">
    <source>
        <dbReference type="EMBL" id="OMJ65980.1"/>
    </source>
</evidence>
<protein>
    <submittedName>
        <fullName evidence="2">Uncharacterized protein</fullName>
    </submittedName>
</protein>
<dbReference type="Proteomes" id="UP000187209">
    <property type="component" value="Unassembled WGS sequence"/>
</dbReference>
<keyword evidence="1" id="KW-0175">Coiled coil</keyword>
<evidence type="ECO:0000256" key="1">
    <source>
        <dbReference type="SAM" id="Coils"/>
    </source>
</evidence>
<reference evidence="2 3" key="1">
    <citation type="submission" date="2016-11" db="EMBL/GenBank/DDBJ databases">
        <title>The macronuclear genome of Stentor coeruleus: a giant cell with tiny introns.</title>
        <authorList>
            <person name="Slabodnick M."/>
            <person name="Ruby J.G."/>
            <person name="Reiff S.B."/>
            <person name="Swart E.C."/>
            <person name="Gosai S."/>
            <person name="Prabakaran S."/>
            <person name="Witkowska E."/>
            <person name="Larue G.E."/>
            <person name="Fisher S."/>
            <person name="Freeman R.M."/>
            <person name="Gunawardena J."/>
            <person name="Chu W."/>
            <person name="Stover N.A."/>
            <person name="Gregory B.D."/>
            <person name="Nowacki M."/>
            <person name="Derisi J."/>
            <person name="Roy S.W."/>
            <person name="Marshall W.F."/>
            <person name="Sood P."/>
        </authorList>
    </citation>
    <scope>NUCLEOTIDE SEQUENCE [LARGE SCALE GENOMIC DNA]</scope>
    <source>
        <strain evidence="2">WM001</strain>
    </source>
</reference>
<dbReference type="EMBL" id="MPUH01001863">
    <property type="protein sequence ID" value="OMJ65980.1"/>
    <property type="molecule type" value="Genomic_DNA"/>
</dbReference>
<sequence length="440" mass="51674">MYNFQNALHNMPSGEHLTARKATKLKFVQLESEQLKAYMEDLETSLSLYKQMLQEILSGRPNEENSSNESDTVSFMSPRLFDSLLAEKRMLEERLRRNVIDRNDAGNKVTYYEQLVHQSQEKEENLIKDFERQIGTLLAESEFKERIIKDLQSRNSILEKDVELYNKSKDKQLSVEEQKDLLKKKGEIMVSILSKLEKKYEIIYRDIQHLMTQCNNLISEYRRGNSMLREPQPDINTEGIINFPNRDVSCDEFWVTEEKNLKSIIDELGLKTEKPKEITNNLSSPKAESQNLTKFERKQEKLNKKCEEYQIKLQTITQEIQSAKRLKKLLKQDETNLKTAIDKNKAIEKELEDRLQLKQGPVVNKEEVEQGKKNIRSNSNPLDYARFNFHEGIKTDKKKEIQPEEFKETQDKDVSLIMHSIHNEDIMDDSLMDIFNVAVE</sequence>
<feature type="coiled-coil region" evidence="1">
    <location>
        <begin position="120"/>
        <end position="168"/>
    </location>
</feature>
<keyword evidence="3" id="KW-1185">Reference proteome</keyword>
<dbReference type="OrthoDB" id="320969at2759"/>
<comment type="caution">
    <text evidence="2">The sequence shown here is derived from an EMBL/GenBank/DDBJ whole genome shotgun (WGS) entry which is preliminary data.</text>
</comment>
<accession>A0A1R2ANJ7</accession>